<dbReference type="GO" id="GO:0016020">
    <property type="term" value="C:membrane"/>
    <property type="evidence" value="ECO:0007669"/>
    <property type="project" value="UniProtKB-SubCell"/>
</dbReference>
<protein>
    <submittedName>
        <fullName evidence="7">TM2 domain-containing protein</fullName>
    </submittedName>
</protein>
<evidence type="ECO:0000256" key="2">
    <source>
        <dbReference type="ARBA" id="ARBA00022692"/>
    </source>
</evidence>
<proteinExistence type="predicted"/>
<keyword evidence="4 5" id="KW-0472">Membrane</keyword>
<comment type="subcellular location">
    <subcellularLocation>
        <location evidence="1">Membrane</location>
        <topology evidence="1">Multi-pass membrane protein</topology>
    </subcellularLocation>
</comment>
<keyword evidence="8" id="KW-1185">Reference proteome</keyword>
<feature type="transmembrane region" description="Helical" evidence="5">
    <location>
        <begin position="29"/>
        <end position="47"/>
    </location>
</feature>
<dbReference type="AlphaFoldDB" id="A0A4R5CFC9"/>
<dbReference type="Proteomes" id="UP000295479">
    <property type="component" value="Unassembled WGS sequence"/>
</dbReference>
<dbReference type="Pfam" id="PF05154">
    <property type="entry name" value="TM2"/>
    <property type="match status" value="1"/>
</dbReference>
<reference evidence="7 8" key="1">
    <citation type="submission" date="2019-03" db="EMBL/GenBank/DDBJ databases">
        <title>Flavobacterium AR-3-4 sp. nov. isolated from arctic soil.</title>
        <authorList>
            <person name="Chaudhary D.K."/>
        </authorList>
    </citation>
    <scope>NUCLEOTIDE SEQUENCE [LARGE SCALE GENOMIC DNA]</scope>
    <source>
        <strain evidence="7 8">AR-3-4</strain>
    </source>
</reference>
<evidence type="ECO:0000313" key="7">
    <source>
        <dbReference type="EMBL" id="TDD97100.1"/>
    </source>
</evidence>
<evidence type="ECO:0000256" key="5">
    <source>
        <dbReference type="SAM" id="Phobius"/>
    </source>
</evidence>
<keyword evidence="2 5" id="KW-0812">Transmembrane</keyword>
<feature type="transmembrane region" description="Helical" evidence="5">
    <location>
        <begin position="53"/>
        <end position="74"/>
    </location>
</feature>
<keyword evidence="3 5" id="KW-1133">Transmembrane helix</keyword>
<evidence type="ECO:0000256" key="1">
    <source>
        <dbReference type="ARBA" id="ARBA00004141"/>
    </source>
</evidence>
<evidence type="ECO:0000256" key="4">
    <source>
        <dbReference type="ARBA" id="ARBA00023136"/>
    </source>
</evidence>
<comment type="caution">
    <text evidence="7">The sequence shown here is derived from an EMBL/GenBank/DDBJ whole genome shotgun (WGS) entry which is preliminary data.</text>
</comment>
<dbReference type="EMBL" id="SMFK01000005">
    <property type="protein sequence ID" value="TDD97100.1"/>
    <property type="molecule type" value="Genomic_DNA"/>
</dbReference>
<dbReference type="OrthoDB" id="9816361at2"/>
<accession>A0A4R5CFC9</accession>
<organism evidence="7 8">
    <name type="scientific">Flavobacterium cellulosilyticum</name>
    <dbReference type="NCBI Taxonomy" id="2541731"/>
    <lineage>
        <taxon>Bacteria</taxon>
        <taxon>Pseudomonadati</taxon>
        <taxon>Bacteroidota</taxon>
        <taxon>Flavobacteriia</taxon>
        <taxon>Flavobacteriales</taxon>
        <taxon>Flavobacteriaceae</taxon>
        <taxon>Flavobacterium</taxon>
    </lineage>
</organism>
<evidence type="ECO:0000259" key="6">
    <source>
        <dbReference type="Pfam" id="PF05154"/>
    </source>
</evidence>
<gene>
    <name evidence="7" type="ORF">E0F76_10010</name>
</gene>
<dbReference type="InterPro" id="IPR007829">
    <property type="entry name" value="TM2"/>
</dbReference>
<feature type="domain" description="TM2" evidence="6">
    <location>
        <begin position="23"/>
        <end position="74"/>
    </location>
</feature>
<evidence type="ECO:0000256" key="3">
    <source>
        <dbReference type="ARBA" id="ARBA00022989"/>
    </source>
</evidence>
<evidence type="ECO:0000313" key="8">
    <source>
        <dbReference type="Proteomes" id="UP000295479"/>
    </source>
</evidence>
<name>A0A4R5CFC9_9FLAO</name>
<sequence>MNQFNKDTIVFITNNLELASQKRKSKKTATILAFPLLGGLGIHKFYLGQIGYGILYLMFSFLLIPAIISLFEFISYTSMSNDKFDIKFNPEFSYYNQFKTTD</sequence>